<dbReference type="SUPFAM" id="SSF51905">
    <property type="entry name" value="FAD/NAD(P)-binding domain"/>
    <property type="match status" value="1"/>
</dbReference>
<proteinExistence type="predicted"/>
<dbReference type="PRINTS" id="PR00368">
    <property type="entry name" value="FADPNR"/>
</dbReference>
<gene>
    <name evidence="3" type="ORF">A2008_08935</name>
</gene>
<accession>A0A1F7WJH1</accession>
<reference evidence="3 4" key="1">
    <citation type="journal article" date="2016" name="Nat. Commun.">
        <title>Thousands of microbial genomes shed light on interconnected biogeochemical processes in an aquifer system.</title>
        <authorList>
            <person name="Anantharaman K."/>
            <person name="Brown C.T."/>
            <person name="Hug L.A."/>
            <person name="Sharon I."/>
            <person name="Castelle C.J."/>
            <person name="Probst A.J."/>
            <person name="Thomas B.C."/>
            <person name="Singh A."/>
            <person name="Wilkins M.J."/>
            <person name="Karaoz U."/>
            <person name="Brodie E.L."/>
            <person name="Williams K.H."/>
            <person name="Hubbard S.S."/>
            <person name="Banfield J.F."/>
        </authorList>
    </citation>
    <scope>NUCLEOTIDE SEQUENCE [LARGE SCALE GENOMIC DNA]</scope>
</reference>
<evidence type="ECO:0000313" key="4">
    <source>
        <dbReference type="Proteomes" id="UP000178735"/>
    </source>
</evidence>
<sequence length="445" mass="49695">MPQINDVNSFIFDTAVIGAGPAGLSAAVRARFVKSRGAYPMSAIVFDSSVKTGGLANFSKTKLTGPSFSLERGELVSKLMKDIELFDIPILRSSVVEIKRNRGGSVFTIKDSHGVKYLTKSVIIATGMRPLSNEFEYFGRGVEITYMGYDFINKMIKKFINDAAVNDSKFMIYGNKYSINLINFVISAINGLKTDYKKLSPLFLIDADEQDIAKDKVYKKYPFLFSFGKITGFSGSGRLNRIIVESKGVVRSEKVDRVLLDYNSFELAPDFKIKISPAASITDRNGFIKTDAAGRTRAEGIFAAGDICGPYYSVSRAMAGGITAAFSAYEFVTARLKKIRNYSLFAYRATNFRPEINYREIAVELNTDKIAVISKAAGIKKLILAEFKKLPKRQLDKILCYFRQYGVLDIKDFEDISKILEISVLELTSLIELMIDEKLLSVYRN</sequence>
<dbReference type="PANTHER" id="PTHR42949:SF3">
    <property type="entry name" value="ANAEROBIC GLYCEROL-3-PHOSPHATE DEHYDROGENASE SUBUNIT B"/>
    <property type="match status" value="1"/>
</dbReference>
<evidence type="ECO:0000256" key="1">
    <source>
        <dbReference type="ARBA" id="ARBA00023002"/>
    </source>
</evidence>
<dbReference type="STRING" id="1817813.A2008_08935"/>
<evidence type="ECO:0000259" key="2">
    <source>
        <dbReference type="Pfam" id="PF07992"/>
    </source>
</evidence>
<dbReference type="InterPro" id="IPR051691">
    <property type="entry name" value="Metab_Enz_Cyan_OpOx_G3PDH"/>
</dbReference>
<protein>
    <recommendedName>
        <fullName evidence="2">FAD/NAD(P)-binding domain-containing protein</fullName>
    </recommendedName>
</protein>
<evidence type="ECO:0000313" key="3">
    <source>
        <dbReference type="EMBL" id="OGM02983.1"/>
    </source>
</evidence>
<dbReference type="AlphaFoldDB" id="A0A1F7WJH1"/>
<comment type="caution">
    <text evidence="3">The sequence shown here is derived from an EMBL/GenBank/DDBJ whole genome shotgun (WGS) entry which is preliminary data.</text>
</comment>
<organism evidence="3 4">
    <name type="scientific">Candidatus Wallbacteria bacterium GWC2_49_35</name>
    <dbReference type="NCBI Taxonomy" id="1817813"/>
    <lineage>
        <taxon>Bacteria</taxon>
        <taxon>Candidatus Walliibacteriota</taxon>
    </lineage>
</organism>
<dbReference type="GO" id="GO:0016491">
    <property type="term" value="F:oxidoreductase activity"/>
    <property type="evidence" value="ECO:0007669"/>
    <property type="project" value="UniProtKB-KW"/>
</dbReference>
<dbReference type="PRINTS" id="PR00469">
    <property type="entry name" value="PNDRDTASEII"/>
</dbReference>
<dbReference type="Gene3D" id="3.50.50.60">
    <property type="entry name" value="FAD/NAD(P)-binding domain"/>
    <property type="match status" value="2"/>
</dbReference>
<keyword evidence="1" id="KW-0560">Oxidoreductase</keyword>
<name>A0A1F7WJH1_9BACT</name>
<dbReference type="EMBL" id="MGFH01000192">
    <property type="protein sequence ID" value="OGM02983.1"/>
    <property type="molecule type" value="Genomic_DNA"/>
</dbReference>
<dbReference type="PANTHER" id="PTHR42949">
    <property type="entry name" value="ANAEROBIC GLYCEROL-3-PHOSPHATE DEHYDROGENASE SUBUNIT B"/>
    <property type="match status" value="1"/>
</dbReference>
<dbReference type="InterPro" id="IPR036188">
    <property type="entry name" value="FAD/NAD-bd_sf"/>
</dbReference>
<dbReference type="Proteomes" id="UP000178735">
    <property type="component" value="Unassembled WGS sequence"/>
</dbReference>
<dbReference type="Pfam" id="PF07992">
    <property type="entry name" value="Pyr_redox_2"/>
    <property type="match status" value="1"/>
</dbReference>
<feature type="domain" description="FAD/NAD(P)-binding" evidence="2">
    <location>
        <begin position="12"/>
        <end position="131"/>
    </location>
</feature>
<dbReference type="InterPro" id="IPR023753">
    <property type="entry name" value="FAD/NAD-binding_dom"/>
</dbReference>